<organism evidence="5 6">
    <name type="scientific">Oldenlandia corymbosa var. corymbosa</name>
    <dbReference type="NCBI Taxonomy" id="529605"/>
    <lineage>
        <taxon>Eukaryota</taxon>
        <taxon>Viridiplantae</taxon>
        <taxon>Streptophyta</taxon>
        <taxon>Embryophyta</taxon>
        <taxon>Tracheophyta</taxon>
        <taxon>Spermatophyta</taxon>
        <taxon>Magnoliopsida</taxon>
        <taxon>eudicotyledons</taxon>
        <taxon>Gunneridae</taxon>
        <taxon>Pentapetalae</taxon>
        <taxon>asterids</taxon>
        <taxon>lamiids</taxon>
        <taxon>Gentianales</taxon>
        <taxon>Rubiaceae</taxon>
        <taxon>Rubioideae</taxon>
        <taxon>Spermacoceae</taxon>
        <taxon>Hedyotis-Oldenlandia complex</taxon>
        <taxon>Oldenlandia</taxon>
    </lineage>
</organism>
<evidence type="ECO:0000256" key="2">
    <source>
        <dbReference type="SAM" id="MobiDB-lite"/>
    </source>
</evidence>
<keyword evidence="3" id="KW-0812">Transmembrane</keyword>
<dbReference type="Gene3D" id="3.40.50.450">
    <property type="match status" value="1"/>
</dbReference>
<evidence type="ECO:0000259" key="4">
    <source>
        <dbReference type="Pfam" id="PF21864"/>
    </source>
</evidence>
<dbReference type="EMBL" id="OX459122">
    <property type="protein sequence ID" value="CAI9105068.1"/>
    <property type="molecule type" value="Genomic_DNA"/>
</dbReference>
<dbReference type="Proteomes" id="UP001161247">
    <property type="component" value="Chromosome 5"/>
</dbReference>
<dbReference type="GO" id="GO:0016554">
    <property type="term" value="P:cytidine to uridine editing"/>
    <property type="evidence" value="ECO:0007669"/>
    <property type="project" value="InterPro"/>
</dbReference>
<dbReference type="InterPro" id="IPR039206">
    <property type="entry name" value="MORF/ORRM1/DAG-like"/>
</dbReference>
<feature type="transmembrane region" description="Helical" evidence="3">
    <location>
        <begin position="322"/>
        <end position="344"/>
    </location>
</feature>
<dbReference type="Pfam" id="PF21864">
    <property type="entry name" value="MORF_dom"/>
    <property type="match status" value="1"/>
</dbReference>
<dbReference type="SUPFAM" id="SSF102405">
    <property type="entry name" value="MCP/YpsA-like"/>
    <property type="match status" value="1"/>
</dbReference>
<keyword evidence="6" id="KW-1185">Reference proteome</keyword>
<reference evidence="5" key="1">
    <citation type="submission" date="2023-03" db="EMBL/GenBank/DDBJ databases">
        <authorList>
            <person name="Julca I."/>
        </authorList>
    </citation>
    <scope>NUCLEOTIDE SEQUENCE</scope>
</reference>
<evidence type="ECO:0000313" key="6">
    <source>
        <dbReference type="Proteomes" id="UP001161247"/>
    </source>
</evidence>
<dbReference type="InterPro" id="IPR054059">
    <property type="entry name" value="MORF/ORRM1/DAG-like_MORF"/>
</dbReference>
<dbReference type="GO" id="GO:0080156">
    <property type="term" value="P:mitochondrial mRNA modification"/>
    <property type="evidence" value="ECO:0007669"/>
    <property type="project" value="TreeGrafter"/>
</dbReference>
<keyword evidence="1" id="KW-0809">Transit peptide</keyword>
<feature type="compositionally biased region" description="Polar residues" evidence="2">
    <location>
        <begin position="517"/>
        <end position="526"/>
    </location>
</feature>
<dbReference type="AlphaFoldDB" id="A0AAV1DBQ6"/>
<name>A0AAV1DBQ6_OLDCO</name>
<proteinExistence type="predicted"/>
<protein>
    <submittedName>
        <fullName evidence="5">OLC1v1003917C1</fullName>
    </submittedName>
</protein>
<gene>
    <name evidence="5" type="ORF">OLC1_LOCUS13846</name>
</gene>
<feature type="region of interest" description="Disordered" evidence="2">
    <location>
        <begin position="507"/>
        <end position="526"/>
    </location>
</feature>
<sequence>MAAAAGLRAMWSKAKQWAPSRANQIVKGKNLSVLGGIGCNCTRTLPPSLPLFNPAFRHCFSQSTTDLDPQQQQLTPVPCANDEKGVLFAANYAAGTYNDYRCMGPFIRSFSQLPCFRLLRVVNASAIRIGILSIYSLLLDGITERGDLNLYRALVLHDPLQKLAYMIDCQLINESPFPYTRRFDSVPEFLLSLDDSEGTIDGSMQWEPKIRKRSPSTVASDVIVPVDIEDNEQIHKYALSAVEMHNEYNVERHKKEVNKMFLEKVLRASKLEVDGGFCYLILLRAKDTSDDCSTHCAIIDKHEDTAFFSKPLREYKVSRNIALVYGGGSVGLMGLVAQAVLGVIPRTLMLLIDLITTKLGDTWPQRKSKDIRQVRKHTAILTSVEPFHERLPITTAEQKRTHFQSLGFQNIKRLTRHSHQLLPIMEEAKKKIYACSTTSYDGFQVECSEETAKNFKDVPGVQFVVPDFYVDPVNKRYGGDKYVNGEITTIPYPVVYRTPDGQYVEMDELDEQDEPDNNGSSGDQGN</sequence>
<evidence type="ECO:0000256" key="1">
    <source>
        <dbReference type="ARBA" id="ARBA00022946"/>
    </source>
</evidence>
<accession>A0AAV1DBQ6</accession>
<evidence type="ECO:0000256" key="3">
    <source>
        <dbReference type="SAM" id="Phobius"/>
    </source>
</evidence>
<feature type="domain" description="MORF/ORRM1/DAG-like MORF" evidence="4">
    <location>
        <begin position="419"/>
        <end position="482"/>
    </location>
</feature>
<feature type="compositionally biased region" description="Acidic residues" evidence="2">
    <location>
        <begin position="507"/>
        <end position="516"/>
    </location>
</feature>
<keyword evidence="3" id="KW-1133">Transmembrane helix</keyword>
<evidence type="ECO:0000313" key="5">
    <source>
        <dbReference type="EMBL" id="CAI9105068.1"/>
    </source>
</evidence>
<dbReference type="PANTHER" id="PTHR31346">
    <property type="entry name" value="MULTIPLE ORGANELLAR RNA EDITING FACTOR 2, CHLOROPLASTIC-RELATED-RELATED"/>
    <property type="match status" value="1"/>
</dbReference>
<dbReference type="GO" id="GO:0005739">
    <property type="term" value="C:mitochondrion"/>
    <property type="evidence" value="ECO:0007669"/>
    <property type="project" value="TreeGrafter"/>
</dbReference>
<dbReference type="PANTHER" id="PTHR31346:SF5">
    <property type="entry name" value="MULTIPLE ORGANELLAR RNA EDITING FACTOR 1, MITOCHONDRIAL"/>
    <property type="match status" value="1"/>
</dbReference>
<keyword evidence="3" id="KW-0472">Membrane</keyword>